<reference evidence="10" key="1">
    <citation type="submission" date="2017-02" db="EMBL/GenBank/DDBJ databases">
        <authorList>
            <person name="Varghese N."/>
            <person name="Submissions S."/>
        </authorList>
    </citation>
    <scope>NUCLEOTIDE SEQUENCE [LARGE SCALE GENOMIC DNA]</scope>
    <source>
        <strain evidence="10">ATCC 27094</strain>
    </source>
</reference>
<protein>
    <recommendedName>
        <fullName evidence="8">Pantothenate synthetase</fullName>
        <shortName evidence="8">PS</shortName>
        <ecNumber evidence="8">6.3.2.1</ecNumber>
    </recommendedName>
    <alternativeName>
        <fullName evidence="8">Pantoate--beta-alanine ligase</fullName>
    </alternativeName>
    <alternativeName>
        <fullName evidence="8">Pantoate-activating enzyme</fullName>
    </alternativeName>
</protein>
<keyword evidence="3 8" id="KW-0436">Ligase</keyword>
<dbReference type="Gene3D" id="3.40.50.620">
    <property type="entry name" value="HUPs"/>
    <property type="match status" value="1"/>
</dbReference>
<evidence type="ECO:0000313" key="10">
    <source>
        <dbReference type="Proteomes" id="UP000190092"/>
    </source>
</evidence>
<dbReference type="PANTHER" id="PTHR21299:SF1">
    <property type="entry name" value="PANTOATE--BETA-ALANINE LIGASE"/>
    <property type="match status" value="1"/>
</dbReference>
<feature type="binding site" evidence="8">
    <location>
        <position position="64"/>
    </location>
    <ligand>
        <name>beta-alanine</name>
        <dbReference type="ChEBI" id="CHEBI:57966"/>
    </ligand>
</feature>
<accession>A0A1T4JN05</accession>
<dbReference type="GO" id="GO:0015940">
    <property type="term" value="P:pantothenate biosynthetic process"/>
    <property type="evidence" value="ECO:0007669"/>
    <property type="project" value="UniProtKB-UniRule"/>
</dbReference>
<feature type="binding site" evidence="8">
    <location>
        <position position="64"/>
    </location>
    <ligand>
        <name>(R)-pantoate</name>
        <dbReference type="ChEBI" id="CHEBI:15980"/>
    </ligand>
</feature>
<dbReference type="SUPFAM" id="SSF52374">
    <property type="entry name" value="Nucleotidylyl transferase"/>
    <property type="match status" value="1"/>
</dbReference>
<evidence type="ECO:0000256" key="2">
    <source>
        <dbReference type="ARBA" id="ARBA00009256"/>
    </source>
</evidence>
<evidence type="ECO:0000256" key="4">
    <source>
        <dbReference type="ARBA" id="ARBA00022655"/>
    </source>
</evidence>
<dbReference type="AlphaFoldDB" id="A0A1T4JN05"/>
<comment type="miscellaneous">
    <text evidence="8">The reaction proceeds by a bi uni uni bi ping pong mechanism.</text>
</comment>
<evidence type="ECO:0000256" key="1">
    <source>
        <dbReference type="ARBA" id="ARBA00004990"/>
    </source>
</evidence>
<keyword evidence="6 8" id="KW-0067">ATP-binding</keyword>
<name>A0A1T4JN05_9HYPH</name>
<dbReference type="GO" id="GO:0005829">
    <property type="term" value="C:cytosol"/>
    <property type="evidence" value="ECO:0007669"/>
    <property type="project" value="TreeGrafter"/>
</dbReference>
<comment type="subunit">
    <text evidence="8">Homodimer.</text>
</comment>
<dbReference type="OrthoDB" id="9773087at2"/>
<evidence type="ECO:0000313" key="9">
    <source>
        <dbReference type="EMBL" id="SJZ31528.1"/>
    </source>
</evidence>
<feature type="active site" description="Proton donor" evidence="8">
    <location>
        <position position="40"/>
    </location>
</feature>
<dbReference type="InterPro" id="IPR014729">
    <property type="entry name" value="Rossmann-like_a/b/a_fold"/>
</dbReference>
<feature type="binding site" evidence="8">
    <location>
        <begin position="33"/>
        <end position="40"/>
    </location>
    <ligand>
        <name>ATP</name>
        <dbReference type="ChEBI" id="CHEBI:30616"/>
    </ligand>
</feature>
<sequence length="282" mass="30059">MRDLAVVRTVADLRRAVGEFRAAGRTIGMIPTMGALHAGHTSLVQGALDHGDVPVASIFVNPTQFGPNEDFAAYPRDEAGDFAKLEAAGCRIAYAPGVGEMYPSPQLTTATVADLTDGLCGPFRPGHFQGVATVVCKLLMMAIPDRGYFGEKDYQQLQVLKRMARDFAMPIEIVGMPTVREPDGLAMSSRNRYLSPGERKTASAMYRELTALAANVRDGHTPCAKAAAESAQALLAAGFDKVEYLDVVDAESLAPIERVAGPARIAAAARLGRTRLIDNVAV</sequence>
<organism evidence="9 10">
    <name type="scientific">Enhydrobacter aerosaccus</name>
    <dbReference type="NCBI Taxonomy" id="225324"/>
    <lineage>
        <taxon>Bacteria</taxon>
        <taxon>Pseudomonadati</taxon>
        <taxon>Pseudomonadota</taxon>
        <taxon>Alphaproteobacteria</taxon>
        <taxon>Hyphomicrobiales</taxon>
        <taxon>Enhydrobacter</taxon>
    </lineage>
</organism>
<dbReference type="Pfam" id="PF02569">
    <property type="entry name" value="Pantoate_ligase"/>
    <property type="match status" value="1"/>
</dbReference>
<dbReference type="EC" id="6.3.2.1" evidence="8"/>
<dbReference type="UniPathway" id="UPA00028">
    <property type="reaction ID" value="UER00005"/>
</dbReference>
<proteinExistence type="inferred from homology"/>
<dbReference type="PANTHER" id="PTHR21299">
    <property type="entry name" value="CYTIDYLATE KINASE/PANTOATE-BETA-ALANINE LIGASE"/>
    <property type="match status" value="1"/>
</dbReference>
<evidence type="ECO:0000256" key="5">
    <source>
        <dbReference type="ARBA" id="ARBA00022741"/>
    </source>
</evidence>
<comment type="similarity">
    <text evidence="2 8">Belongs to the pantothenate synthetase family.</text>
</comment>
<gene>
    <name evidence="8" type="primary">panC</name>
    <name evidence="9" type="ORF">SAMN02745126_00210</name>
</gene>
<feature type="binding site" evidence="8">
    <location>
        <position position="156"/>
    </location>
    <ligand>
        <name>(R)-pantoate</name>
        <dbReference type="ChEBI" id="CHEBI:15980"/>
    </ligand>
</feature>
<dbReference type="NCBIfam" id="TIGR00018">
    <property type="entry name" value="panC"/>
    <property type="match status" value="1"/>
</dbReference>
<dbReference type="GO" id="GO:0004592">
    <property type="term" value="F:pantoate-beta-alanine ligase activity"/>
    <property type="evidence" value="ECO:0007669"/>
    <property type="project" value="UniProtKB-UniRule"/>
</dbReference>
<dbReference type="EMBL" id="FUWJ01000001">
    <property type="protein sequence ID" value="SJZ31528.1"/>
    <property type="molecule type" value="Genomic_DNA"/>
</dbReference>
<comment type="subcellular location">
    <subcellularLocation>
        <location evidence="8">Cytoplasm</location>
    </subcellularLocation>
</comment>
<keyword evidence="10" id="KW-1185">Reference proteome</keyword>
<comment type="function">
    <text evidence="8">Catalyzes the condensation of pantoate with beta-alanine in an ATP-dependent reaction via a pantoyl-adenylate intermediate.</text>
</comment>
<dbReference type="Proteomes" id="UP000190092">
    <property type="component" value="Unassembled WGS sequence"/>
</dbReference>
<comment type="pathway">
    <text evidence="1 8">Cofactor biosynthesis; (R)-pantothenate biosynthesis; (R)-pantothenate from (R)-pantoate and beta-alanine: step 1/1.</text>
</comment>
<dbReference type="CDD" id="cd00560">
    <property type="entry name" value="PanC"/>
    <property type="match status" value="1"/>
</dbReference>
<dbReference type="InterPro" id="IPR042176">
    <property type="entry name" value="Pantoate_ligase_C"/>
</dbReference>
<comment type="catalytic activity">
    <reaction evidence="7 8">
        <text>(R)-pantoate + beta-alanine + ATP = (R)-pantothenate + AMP + diphosphate + H(+)</text>
        <dbReference type="Rhea" id="RHEA:10912"/>
        <dbReference type="ChEBI" id="CHEBI:15378"/>
        <dbReference type="ChEBI" id="CHEBI:15980"/>
        <dbReference type="ChEBI" id="CHEBI:29032"/>
        <dbReference type="ChEBI" id="CHEBI:30616"/>
        <dbReference type="ChEBI" id="CHEBI:33019"/>
        <dbReference type="ChEBI" id="CHEBI:57966"/>
        <dbReference type="ChEBI" id="CHEBI:456215"/>
        <dbReference type="EC" id="6.3.2.1"/>
    </reaction>
</comment>
<feature type="binding site" evidence="8">
    <location>
        <begin position="150"/>
        <end position="153"/>
    </location>
    <ligand>
        <name>ATP</name>
        <dbReference type="ChEBI" id="CHEBI:30616"/>
    </ligand>
</feature>
<keyword evidence="5 8" id="KW-0547">Nucleotide-binding</keyword>
<dbReference type="HAMAP" id="MF_00158">
    <property type="entry name" value="PanC"/>
    <property type="match status" value="1"/>
</dbReference>
<keyword evidence="4 8" id="KW-0566">Pantothenate biosynthesis</keyword>
<evidence type="ECO:0000256" key="3">
    <source>
        <dbReference type="ARBA" id="ARBA00022598"/>
    </source>
</evidence>
<feature type="binding site" evidence="8">
    <location>
        <position position="179"/>
    </location>
    <ligand>
        <name>ATP</name>
        <dbReference type="ChEBI" id="CHEBI:30616"/>
    </ligand>
</feature>
<feature type="binding site" evidence="8">
    <location>
        <begin position="187"/>
        <end position="190"/>
    </location>
    <ligand>
        <name>ATP</name>
        <dbReference type="ChEBI" id="CHEBI:30616"/>
    </ligand>
</feature>
<evidence type="ECO:0000256" key="6">
    <source>
        <dbReference type="ARBA" id="ARBA00022840"/>
    </source>
</evidence>
<dbReference type="GO" id="GO:0005524">
    <property type="term" value="F:ATP binding"/>
    <property type="evidence" value="ECO:0007669"/>
    <property type="project" value="UniProtKB-KW"/>
</dbReference>
<keyword evidence="8" id="KW-0963">Cytoplasm</keyword>
<dbReference type="STRING" id="225324.SAMN02745126_00210"/>
<dbReference type="InterPro" id="IPR003721">
    <property type="entry name" value="Pantoate_ligase"/>
</dbReference>
<evidence type="ECO:0000256" key="8">
    <source>
        <dbReference type="HAMAP-Rule" id="MF_00158"/>
    </source>
</evidence>
<evidence type="ECO:0000256" key="7">
    <source>
        <dbReference type="ARBA" id="ARBA00048258"/>
    </source>
</evidence>
<dbReference type="RefSeq" id="WP_085931982.1">
    <property type="nucleotide sequence ID" value="NZ_FUWJ01000001.1"/>
</dbReference>
<dbReference type="Gene3D" id="3.30.1300.10">
    <property type="entry name" value="Pantoate-beta-alanine ligase, C-terminal domain"/>
    <property type="match status" value="1"/>
</dbReference>